<dbReference type="KEGG" id="scl:sce8371"/>
<dbReference type="EMBL" id="AM746676">
    <property type="protein sequence ID" value="CAN98541.1"/>
    <property type="molecule type" value="Genomic_DNA"/>
</dbReference>
<accession>A9FTK7</accession>
<organism evidence="1 2">
    <name type="scientific">Sorangium cellulosum (strain So ce56)</name>
    <name type="common">Polyangium cellulosum (strain So ce56)</name>
    <dbReference type="NCBI Taxonomy" id="448385"/>
    <lineage>
        <taxon>Bacteria</taxon>
        <taxon>Pseudomonadati</taxon>
        <taxon>Myxococcota</taxon>
        <taxon>Polyangia</taxon>
        <taxon>Polyangiales</taxon>
        <taxon>Polyangiaceae</taxon>
        <taxon>Sorangium</taxon>
    </lineage>
</organism>
<dbReference type="BioCyc" id="SCEL448385:SCE_RS42890-MONOMER"/>
<reference evidence="1 2" key="1">
    <citation type="journal article" date="2007" name="Nat. Biotechnol.">
        <title>Complete genome sequence of the myxobacterium Sorangium cellulosum.</title>
        <authorList>
            <person name="Schneiker S."/>
            <person name="Perlova O."/>
            <person name="Kaiser O."/>
            <person name="Gerth K."/>
            <person name="Alici A."/>
            <person name="Altmeyer M.O."/>
            <person name="Bartels D."/>
            <person name="Bekel T."/>
            <person name="Beyer S."/>
            <person name="Bode E."/>
            <person name="Bode H.B."/>
            <person name="Bolten C.J."/>
            <person name="Choudhuri J.V."/>
            <person name="Doss S."/>
            <person name="Elnakady Y.A."/>
            <person name="Frank B."/>
            <person name="Gaigalat L."/>
            <person name="Goesmann A."/>
            <person name="Groeger C."/>
            <person name="Gross F."/>
            <person name="Jelsbak L."/>
            <person name="Jelsbak L."/>
            <person name="Kalinowski J."/>
            <person name="Kegler C."/>
            <person name="Knauber T."/>
            <person name="Konietzny S."/>
            <person name="Kopp M."/>
            <person name="Krause L."/>
            <person name="Krug D."/>
            <person name="Linke B."/>
            <person name="Mahmud T."/>
            <person name="Martinez-Arias R."/>
            <person name="McHardy A.C."/>
            <person name="Merai M."/>
            <person name="Meyer F."/>
            <person name="Mormann S."/>
            <person name="Munoz-Dorado J."/>
            <person name="Perez J."/>
            <person name="Pradella S."/>
            <person name="Rachid S."/>
            <person name="Raddatz G."/>
            <person name="Rosenau F."/>
            <person name="Rueckert C."/>
            <person name="Sasse F."/>
            <person name="Scharfe M."/>
            <person name="Schuster S.C."/>
            <person name="Suen G."/>
            <person name="Treuner-Lange A."/>
            <person name="Velicer G.J."/>
            <person name="Vorholter F.-J."/>
            <person name="Weissman K.J."/>
            <person name="Welch R.D."/>
            <person name="Wenzel S.C."/>
            <person name="Whitworth D.E."/>
            <person name="Wilhelm S."/>
            <person name="Wittmann C."/>
            <person name="Bloecker H."/>
            <person name="Puehler A."/>
            <person name="Mueller R."/>
        </authorList>
    </citation>
    <scope>NUCLEOTIDE SEQUENCE [LARGE SCALE GENOMIC DNA]</scope>
    <source>
        <strain evidence="2">So ce56</strain>
    </source>
</reference>
<proteinExistence type="predicted"/>
<dbReference type="STRING" id="448385.sce8371"/>
<dbReference type="RefSeq" id="WP_012240980.1">
    <property type="nucleotide sequence ID" value="NC_010162.1"/>
</dbReference>
<dbReference type="OrthoDB" id="9255909at2"/>
<protein>
    <submittedName>
        <fullName evidence="1">Uncharacterized protein</fullName>
    </submittedName>
</protein>
<dbReference type="AlphaFoldDB" id="A9FTK7"/>
<dbReference type="Proteomes" id="UP000002139">
    <property type="component" value="Chromosome"/>
</dbReference>
<sequence>MGPNDPQPYDNADRAHVVCLEYSREDNKGDRFYSYPTRNDNRPALATPAKQEYFYRAMKRAEAVAWLTPGRPVVPDPVAHHGWASYRNYSLAYLTRANQYTHLIEVHAPGFVEWMMEVGFTGGKIENNDISWGIGGKSSNGFGGNPKTNAALKALYAKACNNGVVVNHAAVSGGLHGMAKRVAPYIFKQSIKWVKLVNLRSQAP</sequence>
<evidence type="ECO:0000313" key="1">
    <source>
        <dbReference type="EMBL" id="CAN98541.1"/>
    </source>
</evidence>
<evidence type="ECO:0000313" key="2">
    <source>
        <dbReference type="Proteomes" id="UP000002139"/>
    </source>
</evidence>
<keyword evidence="2" id="KW-1185">Reference proteome</keyword>
<gene>
    <name evidence="1" type="ordered locus">sce8371</name>
</gene>
<name>A9FTK7_SORC5</name>
<dbReference type="HOGENOM" id="CLU_1342527_0_0_7"/>